<dbReference type="Gene3D" id="3.90.320.10">
    <property type="match status" value="1"/>
</dbReference>
<dbReference type="GO" id="GO:0004519">
    <property type="term" value="F:endonuclease activity"/>
    <property type="evidence" value="ECO:0007669"/>
    <property type="project" value="UniProtKB-KW"/>
</dbReference>
<dbReference type="SUPFAM" id="SSF52980">
    <property type="entry name" value="Restriction endonuclease-like"/>
    <property type="match status" value="1"/>
</dbReference>
<evidence type="ECO:0000256" key="2">
    <source>
        <dbReference type="ARBA" id="ARBA00022759"/>
    </source>
</evidence>
<evidence type="ECO:0000256" key="4">
    <source>
        <dbReference type="ARBA" id="ARBA00022839"/>
    </source>
</evidence>
<gene>
    <name evidence="6" type="ORF">EEDITHA_LOCUS5098</name>
</gene>
<dbReference type="EMBL" id="CAKOGL010000007">
    <property type="protein sequence ID" value="CAH2088999.1"/>
    <property type="molecule type" value="Genomic_DNA"/>
</dbReference>
<comment type="caution">
    <text evidence="6">The sequence shown here is derived from an EMBL/GenBank/DDBJ whole genome shotgun (WGS) entry which is preliminary data.</text>
</comment>
<keyword evidence="4" id="KW-0269">Exonuclease</keyword>
<dbReference type="InterPro" id="IPR034720">
    <property type="entry name" value="Viral_alk_exo"/>
</dbReference>
<dbReference type="InterPro" id="IPR011604">
    <property type="entry name" value="PDDEXK-like_dom_sf"/>
</dbReference>
<dbReference type="InterPro" id="IPR051703">
    <property type="entry name" value="NF-kappa-B_Signaling_Reg"/>
</dbReference>
<proteinExistence type="predicted"/>
<dbReference type="Pfam" id="PF01771">
    <property type="entry name" value="Viral_alk_exo"/>
    <property type="match status" value="1"/>
</dbReference>
<evidence type="ECO:0000313" key="7">
    <source>
        <dbReference type="Proteomes" id="UP001153954"/>
    </source>
</evidence>
<feature type="coiled-coil region" evidence="5">
    <location>
        <begin position="163"/>
        <end position="190"/>
    </location>
</feature>
<organism evidence="6 7">
    <name type="scientific">Euphydryas editha</name>
    <name type="common">Edith's checkerspot</name>
    <dbReference type="NCBI Taxonomy" id="104508"/>
    <lineage>
        <taxon>Eukaryota</taxon>
        <taxon>Metazoa</taxon>
        <taxon>Ecdysozoa</taxon>
        <taxon>Arthropoda</taxon>
        <taxon>Hexapoda</taxon>
        <taxon>Insecta</taxon>
        <taxon>Pterygota</taxon>
        <taxon>Neoptera</taxon>
        <taxon>Endopterygota</taxon>
        <taxon>Lepidoptera</taxon>
        <taxon>Glossata</taxon>
        <taxon>Ditrysia</taxon>
        <taxon>Papilionoidea</taxon>
        <taxon>Nymphalidae</taxon>
        <taxon>Nymphalinae</taxon>
        <taxon>Euphydryas</taxon>
    </lineage>
</organism>
<name>A0AAU9TN28_EUPED</name>
<dbReference type="PANTHER" id="PTHR46609:SF8">
    <property type="entry name" value="YQAJ VIRAL RECOMBINASE DOMAIN-CONTAINING PROTEIN"/>
    <property type="match status" value="1"/>
</dbReference>
<reference evidence="6" key="1">
    <citation type="submission" date="2022-03" db="EMBL/GenBank/DDBJ databases">
        <authorList>
            <person name="Tunstrom K."/>
        </authorList>
    </citation>
    <scope>NUCLEOTIDE SEQUENCE</scope>
</reference>
<keyword evidence="7" id="KW-1185">Reference proteome</keyword>
<accession>A0AAU9TN28</accession>
<dbReference type="Proteomes" id="UP001153954">
    <property type="component" value="Unassembled WGS sequence"/>
</dbReference>
<dbReference type="PANTHER" id="PTHR46609">
    <property type="entry name" value="EXONUCLEASE, PHAGE-TYPE/RECB, C-TERMINAL DOMAIN-CONTAINING PROTEIN"/>
    <property type="match status" value="1"/>
</dbReference>
<evidence type="ECO:0000313" key="6">
    <source>
        <dbReference type="EMBL" id="CAH2088999.1"/>
    </source>
</evidence>
<dbReference type="GO" id="GO:0004527">
    <property type="term" value="F:exonuclease activity"/>
    <property type="evidence" value="ECO:0007669"/>
    <property type="project" value="UniProtKB-KW"/>
</dbReference>
<evidence type="ECO:0000256" key="3">
    <source>
        <dbReference type="ARBA" id="ARBA00022801"/>
    </source>
</evidence>
<dbReference type="GO" id="GO:0006281">
    <property type="term" value="P:DNA repair"/>
    <property type="evidence" value="ECO:0007669"/>
    <property type="project" value="UniProtKB-ARBA"/>
</dbReference>
<keyword evidence="2" id="KW-0255">Endonuclease</keyword>
<sequence length="307" mass="36032">MNSPSHIFGDHLACENYYCTENRKEEENLKPKLKVLFKKKLEYTTQLAFHSKSLLFNVTNNKAEQFNGIVAKLVGGKRVNFSLKNSYTVRCHAAVDSFNSVRPQYAIYKSKFHRSPGISLKRLEMARLKRKQSRKKIRRPKRRLILDDKVDYGEECQKPDMLKDEYEVAKNNFLQNLQEQVNNREEMERDTILQAESALWLELRRCLLTASLFGKVCKRRKNISSAPLVKNHLYSYSLDHISSIRHGKTNEAIAISQLENQEHIKIRKCGLFIDKDFFFFWGLHLMAYFKKKKRRRPPISKNILGGT</sequence>
<dbReference type="AlphaFoldDB" id="A0AAU9TN28"/>
<keyword evidence="1" id="KW-0540">Nuclease</keyword>
<evidence type="ECO:0000256" key="1">
    <source>
        <dbReference type="ARBA" id="ARBA00022722"/>
    </source>
</evidence>
<keyword evidence="3" id="KW-0378">Hydrolase</keyword>
<dbReference type="InterPro" id="IPR011335">
    <property type="entry name" value="Restrct_endonuc-II-like"/>
</dbReference>
<evidence type="ECO:0000256" key="5">
    <source>
        <dbReference type="SAM" id="Coils"/>
    </source>
</evidence>
<protein>
    <submittedName>
        <fullName evidence="6">Uncharacterized protein</fullName>
    </submittedName>
</protein>
<keyword evidence="5" id="KW-0175">Coiled coil</keyword>